<dbReference type="CDD" id="cd20736">
    <property type="entry name" value="PoNe_Nuclease"/>
    <property type="match status" value="1"/>
</dbReference>
<evidence type="ECO:0000256" key="1">
    <source>
        <dbReference type="ARBA" id="ARBA00006738"/>
    </source>
</evidence>
<dbReference type="HAMAP" id="MF_00048">
    <property type="entry name" value="UPF0102"/>
    <property type="match status" value="1"/>
</dbReference>
<feature type="region of interest" description="Disordered" evidence="3">
    <location>
        <begin position="1"/>
        <end position="34"/>
    </location>
</feature>
<evidence type="ECO:0000313" key="5">
    <source>
        <dbReference type="Proteomes" id="UP000677016"/>
    </source>
</evidence>
<accession>A0A941D7Z0</accession>
<dbReference type="PANTHER" id="PTHR34039:SF1">
    <property type="entry name" value="UPF0102 PROTEIN YRAN"/>
    <property type="match status" value="1"/>
</dbReference>
<name>A0A941D7Z0_9MICO</name>
<evidence type="ECO:0000256" key="3">
    <source>
        <dbReference type="SAM" id="MobiDB-lite"/>
    </source>
</evidence>
<dbReference type="GO" id="GO:0003676">
    <property type="term" value="F:nucleic acid binding"/>
    <property type="evidence" value="ECO:0007669"/>
    <property type="project" value="InterPro"/>
</dbReference>
<reference evidence="4" key="1">
    <citation type="submission" date="2021-04" db="EMBL/GenBank/DDBJ databases">
        <title>Phycicoccus avicenniae sp. nov., a novel endophytic actinomycetes isolated from branch of Avicennia mariana.</title>
        <authorList>
            <person name="Tuo L."/>
        </authorList>
    </citation>
    <scope>NUCLEOTIDE SEQUENCE</scope>
    <source>
        <strain evidence="4">BSK3Z-2</strain>
    </source>
</reference>
<dbReference type="PANTHER" id="PTHR34039">
    <property type="entry name" value="UPF0102 PROTEIN YRAN"/>
    <property type="match status" value="1"/>
</dbReference>
<organism evidence="4 5">
    <name type="scientific">Phycicoccus avicenniae</name>
    <dbReference type="NCBI Taxonomy" id="2828860"/>
    <lineage>
        <taxon>Bacteria</taxon>
        <taxon>Bacillati</taxon>
        <taxon>Actinomycetota</taxon>
        <taxon>Actinomycetes</taxon>
        <taxon>Micrococcales</taxon>
        <taxon>Intrasporangiaceae</taxon>
        <taxon>Phycicoccus</taxon>
    </lineage>
</organism>
<sequence length="146" mass="16009">MDTTRTPPAATTSPGEHPVPSTRRRPPAGRRAGLGRYGEDLAERYLRERGLEILERNWRCEHGEIDIVARDGDCLVVCEVKTRSGTSFGEPVEAVTVTKALRLRRLAAAYVRAHGPHPPVVRIDVVGVLARPGEPPRLRHVRGVGG</sequence>
<dbReference type="Gene3D" id="3.40.1350.10">
    <property type="match status" value="1"/>
</dbReference>
<dbReference type="InterPro" id="IPR011335">
    <property type="entry name" value="Restrct_endonuc-II-like"/>
</dbReference>
<dbReference type="InterPro" id="IPR011856">
    <property type="entry name" value="tRNA_endonuc-like_dom_sf"/>
</dbReference>
<dbReference type="SUPFAM" id="SSF52980">
    <property type="entry name" value="Restriction endonuclease-like"/>
    <property type="match status" value="1"/>
</dbReference>
<protein>
    <recommendedName>
        <fullName evidence="2">UPF0102 protein KC207_05645</fullName>
    </recommendedName>
</protein>
<dbReference type="Pfam" id="PF02021">
    <property type="entry name" value="UPF0102"/>
    <property type="match status" value="1"/>
</dbReference>
<feature type="compositionally biased region" description="Low complexity" evidence="3">
    <location>
        <begin position="1"/>
        <end position="12"/>
    </location>
</feature>
<dbReference type="NCBIfam" id="NF009150">
    <property type="entry name" value="PRK12497.1-3"/>
    <property type="match status" value="1"/>
</dbReference>
<gene>
    <name evidence="4" type="ORF">KC207_05645</name>
</gene>
<dbReference type="AlphaFoldDB" id="A0A941D7Z0"/>
<dbReference type="NCBIfam" id="NF009154">
    <property type="entry name" value="PRK12497.3-3"/>
    <property type="match status" value="1"/>
</dbReference>
<comment type="caution">
    <text evidence="4">The sequence shown here is derived from an EMBL/GenBank/DDBJ whole genome shotgun (WGS) entry which is preliminary data.</text>
</comment>
<evidence type="ECO:0000313" key="4">
    <source>
        <dbReference type="EMBL" id="MBR7742773.1"/>
    </source>
</evidence>
<dbReference type="RefSeq" id="WP_211601946.1">
    <property type="nucleotide sequence ID" value="NZ_JAGSNF010000006.1"/>
</dbReference>
<proteinExistence type="inferred from homology"/>
<dbReference type="InterPro" id="IPR003509">
    <property type="entry name" value="UPF0102_YraN-like"/>
</dbReference>
<comment type="similarity">
    <text evidence="1 2">Belongs to the UPF0102 family.</text>
</comment>
<evidence type="ECO:0000256" key="2">
    <source>
        <dbReference type="HAMAP-Rule" id="MF_00048"/>
    </source>
</evidence>
<keyword evidence="5" id="KW-1185">Reference proteome</keyword>
<dbReference type="Proteomes" id="UP000677016">
    <property type="component" value="Unassembled WGS sequence"/>
</dbReference>
<dbReference type="EMBL" id="JAGSNF010000006">
    <property type="protein sequence ID" value="MBR7742773.1"/>
    <property type="molecule type" value="Genomic_DNA"/>
</dbReference>